<evidence type="ECO:0000256" key="2">
    <source>
        <dbReference type="ARBA" id="ARBA00022490"/>
    </source>
</evidence>
<dbReference type="InterPro" id="IPR015155">
    <property type="entry name" value="PFU"/>
</dbReference>
<dbReference type="InterPro" id="IPR015943">
    <property type="entry name" value="WD40/YVTN_repeat-like_dom_sf"/>
</dbReference>
<dbReference type="Pfam" id="PF09070">
    <property type="entry name" value="PFU"/>
    <property type="match status" value="1"/>
</dbReference>
<comment type="subcellular location">
    <subcellularLocation>
        <location evidence="1">Cytoplasm</location>
    </subcellularLocation>
</comment>
<dbReference type="InterPro" id="IPR011989">
    <property type="entry name" value="ARM-like"/>
</dbReference>
<dbReference type="PROSITE" id="PS50294">
    <property type="entry name" value="WD_REPEATS_REGION"/>
    <property type="match status" value="2"/>
</dbReference>
<name>A0AAE0DHR2_9LECA</name>
<dbReference type="InterPro" id="IPR036322">
    <property type="entry name" value="WD40_repeat_dom_sf"/>
</dbReference>
<keyword evidence="4" id="KW-0677">Repeat</keyword>
<dbReference type="Pfam" id="PF08324">
    <property type="entry name" value="PUL"/>
    <property type="match status" value="1"/>
</dbReference>
<feature type="domain" description="PUL" evidence="8">
    <location>
        <begin position="505"/>
        <end position="783"/>
    </location>
</feature>
<dbReference type="GO" id="GO:0005634">
    <property type="term" value="C:nucleus"/>
    <property type="evidence" value="ECO:0007669"/>
    <property type="project" value="TreeGrafter"/>
</dbReference>
<dbReference type="FunFam" id="3.10.20.870:FF:000003">
    <property type="entry name" value="Polyubiquitin binding (Doa1 Ufd3) protein"/>
    <property type="match status" value="1"/>
</dbReference>
<sequence length="786" mass="84242">MSGEYKLAASLEGHEDDVRGVVFPHPSFVLSASRDTTVRLWKLLSQNPPKYDCSISSHGSAFINAITYLPPTSHFPDGLIISGGKDTIIEVRQPGKPTEDNAEALLLGHSHNICALDVSPDGDFVISGSWDGSARLWRIGKWECDAVLEGHEGSVWTVLAYDRKTIITGCADKVIRVFDTRGKFSHAIKGSTDVVRALCRVPPNHPSGADFASAGNDGVIRLWKLDGRQVGEFIGHENFIYSLVSLPSGELASSSEDRTVRIWRGSECIQTITHPAISVWGVAACAENGDIVSGASDRKVRVFSRAKDRQAEPEAIQAFEDDVKSSSIPQQAAGIPNKEQLPGPDFLQSKSGTKEGQVQMIQEADGSVSAHQWSQGSQSWMNVGTVVDAVGSSGKKTSYAGKDYDYVFDVDIEDGKPPLKLPYNLSQNPYEAATTFIQNNELPISYLDQVAAFITSNTQGATIGQPSQGPGPSASDPWGAGAYRPGDNANTSAPPPSQSMASRPKVLPQTTYLSIKTANLRTVRKKIEELNTQLTSEGSKGISLDEKLLSDLEGMMKPLEANLASTPTSNSALTIGVTLVVYILTSWPPSHRLPALDLLRLLAAATPAVAEFRSDSANIVDILASGGFEDKDRENNIMLSVRAFGNLFETQQGRNLADNEFEKVHGLVKSTSAGTANRNLTIAVATLYLNYAVLLTSSTHSALPSSLDRGLALLDDLTTLISSAVDSEAVYRGLVAVGTLLGLGEEVQEAAKEIYDLPATLGKAEKAVKEPRTKGVVGEIRAILKG</sequence>
<feature type="compositionally biased region" description="Polar residues" evidence="6">
    <location>
        <begin position="461"/>
        <end position="470"/>
    </location>
</feature>
<evidence type="ECO:0000256" key="1">
    <source>
        <dbReference type="ARBA" id="ARBA00004496"/>
    </source>
</evidence>
<keyword evidence="10" id="KW-1185">Reference proteome</keyword>
<dbReference type="PANTHER" id="PTHR19849">
    <property type="entry name" value="PHOSPHOLIPASE A-2-ACTIVATING PROTEIN"/>
    <property type="match status" value="1"/>
</dbReference>
<evidence type="ECO:0000313" key="10">
    <source>
        <dbReference type="Proteomes" id="UP001276659"/>
    </source>
</evidence>
<feature type="repeat" description="WD" evidence="5">
    <location>
        <begin position="106"/>
        <end position="139"/>
    </location>
</feature>
<dbReference type="GO" id="GO:0043130">
    <property type="term" value="F:ubiquitin binding"/>
    <property type="evidence" value="ECO:0007669"/>
    <property type="project" value="TreeGrafter"/>
</dbReference>
<dbReference type="GO" id="GO:0010992">
    <property type="term" value="P:ubiquitin recycling"/>
    <property type="evidence" value="ECO:0007669"/>
    <property type="project" value="TreeGrafter"/>
</dbReference>
<feature type="region of interest" description="Disordered" evidence="6">
    <location>
        <begin position="461"/>
        <end position="505"/>
    </location>
</feature>
<evidence type="ECO:0008006" key="11">
    <source>
        <dbReference type="Google" id="ProtNLM"/>
    </source>
</evidence>
<dbReference type="Gene3D" id="2.130.10.10">
    <property type="entry name" value="YVTN repeat-like/Quinoprotein amine dehydrogenase"/>
    <property type="match status" value="1"/>
</dbReference>
<evidence type="ECO:0000256" key="6">
    <source>
        <dbReference type="SAM" id="MobiDB-lite"/>
    </source>
</evidence>
<dbReference type="SMART" id="SM00320">
    <property type="entry name" value="WD40"/>
    <property type="match status" value="7"/>
</dbReference>
<dbReference type="FunFam" id="2.130.10.10:FF:000236">
    <property type="entry name" value="Polyubiquitin binding protein (Doa1/Ufd3)"/>
    <property type="match status" value="1"/>
</dbReference>
<feature type="repeat" description="WD" evidence="5">
    <location>
        <begin position="233"/>
        <end position="263"/>
    </location>
</feature>
<dbReference type="AlphaFoldDB" id="A0AAE0DHR2"/>
<dbReference type="GO" id="GO:0043161">
    <property type="term" value="P:proteasome-mediated ubiquitin-dependent protein catabolic process"/>
    <property type="evidence" value="ECO:0007669"/>
    <property type="project" value="TreeGrafter"/>
</dbReference>
<dbReference type="CDD" id="cd00200">
    <property type="entry name" value="WD40"/>
    <property type="match status" value="1"/>
</dbReference>
<evidence type="ECO:0000259" key="7">
    <source>
        <dbReference type="PROSITE" id="PS51394"/>
    </source>
</evidence>
<comment type="caution">
    <text evidence="9">The sequence shown here is derived from an EMBL/GenBank/DDBJ whole genome shotgun (WGS) entry which is preliminary data.</text>
</comment>
<dbReference type="Gene3D" id="3.10.20.870">
    <property type="entry name" value="PFU (PLAA family ubiquitin binding), C-terminal domain"/>
    <property type="match status" value="1"/>
</dbReference>
<dbReference type="SUPFAM" id="SSF50978">
    <property type="entry name" value="WD40 repeat-like"/>
    <property type="match status" value="1"/>
</dbReference>
<dbReference type="PROSITE" id="PS51396">
    <property type="entry name" value="PUL"/>
    <property type="match status" value="1"/>
</dbReference>
<dbReference type="PANTHER" id="PTHR19849:SF0">
    <property type="entry name" value="PHOSPHOLIPASE A-2-ACTIVATING PROTEIN"/>
    <property type="match status" value="1"/>
</dbReference>
<dbReference type="PROSITE" id="PS50082">
    <property type="entry name" value="WD_REPEATS_2"/>
    <property type="match status" value="3"/>
</dbReference>
<dbReference type="GO" id="GO:0005737">
    <property type="term" value="C:cytoplasm"/>
    <property type="evidence" value="ECO:0007669"/>
    <property type="project" value="UniProtKB-SubCell"/>
</dbReference>
<dbReference type="InterPro" id="IPR001680">
    <property type="entry name" value="WD40_rpt"/>
</dbReference>
<evidence type="ECO:0000259" key="8">
    <source>
        <dbReference type="PROSITE" id="PS51396"/>
    </source>
</evidence>
<organism evidence="9 10">
    <name type="scientific">Lepraria neglecta</name>
    <dbReference type="NCBI Taxonomy" id="209136"/>
    <lineage>
        <taxon>Eukaryota</taxon>
        <taxon>Fungi</taxon>
        <taxon>Dikarya</taxon>
        <taxon>Ascomycota</taxon>
        <taxon>Pezizomycotina</taxon>
        <taxon>Lecanoromycetes</taxon>
        <taxon>OSLEUM clade</taxon>
        <taxon>Lecanoromycetidae</taxon>
        <taxon>Lecanorales</taxon>
        <taxon>Lecanorineae</taxon>
        <taxon>Stereocaulaceae</taxon>
        <taxon>Lepraria</taxon>
    </lineage>
</organism>
<proteinExistence type="predicted"/>
<keyword evidence="2" id="KW-0963">Cytoplasm</keyword>
<dbReference type="Proteomes" id="UP001276659">
    <property type="component" value="Unassembled WGS sequence"/>
</dbReference>
<feature type="domain" description="PFU" evidence="7">
    <location>
        <begin position="372"/>
        <end position="468"/>
    </location>
</feature>
<gene>
    <name evidence="9" type="ORF">OEA41_010450</name>
</gene>
<dbReference type="InterPro" id="IPR013535">
    <property type="entry name" value="PUL_dom"/>
</dbReference>
<dbReference type="Pfam" id="PF00400">
    <property type="entry name" value="WD40"/>
    <property type="match status" value="6"/>
</dbReference>
<keyword evidence="3 5" id="KW-0853">WD repeat</keyword>
<evidence type="ECO:0000256" key="5">
    <source>
        <dbReference type="PROSITE-ProRule" id="PRU00221"/>
    </source>
</evidence>
<evidence type="ECO:0000256" key="3">
    <source>
        <dbReference type="ARBA" id="ARBA00022574"/>
    </source>
</evidence>
<dbReference type="InterPro" id="IPR020472">
    <property type="entry name" value="WD40_PAC1"/>
</dbReference>
<reference evidence="9" key="1">
    <citation type="submission" date="2022-11" db="EMBL/GenBank/DDBJ databases">
        <title>Chromosomal genome sequence assembly and mating type (MAT) locus characterization of the leprose asexual lichenized fungus Lepraria neglecta (Nyl.) Erichsen.</title>
        <authorList>
            <person name="Allen J.L."/>
            <person name="Pfeffer B."/>
        </authorList>
    </citation>
    <scope>NUCLEOTIDE SEQUENCE</scope>
    <source>
        <strain evidence="9">Allen 5258</strain>
    </source>
</reference>
<feature type="repeat" description="WD" evidence="5">
    <location>
        <begin position="11"/>
        <end position="43"/>
    </location>
</feature>
<dbReference type="Gene3D" id="1.25.10.10">
    <property type="entry name" value="Leucine-rich Repeat Variant"/>
    <property type="match status" value="1"/>
</dbReference>
<dbReference type="PRINTS" id="PR00320">
    <property type="entry name" value="GPROTEINBRPT"/>
</dbReference>
<dbReference type="EMBL" id="JASNWA010000011">
    <property type="protein sequence ID" value="KAK3167323.1"/>
    <property type="molecule type" value="Genomic_DNA"/>
</dbReference>
<evidence type="ECO:0000313" key="9">
    <source>
        <dbReference type="EMBL" id="KAK3167323.1"/>
    </source>
</evidence>
<evidence type="ECO:0000256" key="4">
    <source>
        <dbReference type="ARBA" id="ARBA00022737"/>
    </source>
</evidence>
<accession>A0AAE0DHR2</accession>
<dbReference type="InterPro" id="IPR038122">
    <property type="entry name" value="PFU_sf"/>
</dbReference>
<dbReference type="PROSITE" id="PS51394">
    <property type="entry name" value="PFU"/>
    <property type="match status" value="1"/>
</dbReference>
<feature type="region of interest" description="Disordered" evidence="6">
    <location>
        <begin position="320"/>
        <end position="344"/>
    </location>
</feature>
<protein>
    <recommendedName>
        <fullName evidence="11">Phospholipase A-2-activating protein</fullName>
    </recommendedName>
</protein>